<feature type="compositionally biased region" description="Polar residues" evidence="6">
    <location>
        <begin position="234"/>
        <end position="252"/>
    </location>
</feature>
<evidence type="ECO:0000256" key="6">
    <source>
        <dbReference type="SAM" id="MobiDB-lite"/>
    </source>
</evidence>
<proteinExistence type="inferred from homology"/>
<protein>
    <recommendedName>
        <fullName evidence="8">Rhodopsin domain-containing protein</fullName>
    </recommendedName>
</protein>
<comment type="subcellular location">
    <subcellularLocation>
        <location evidence="1">Membrane</location>
        <topology evidence="1">Multi-pass membrane protein</topology>
    </subcellularLocation>
</comment>
<evidence type="ECO:0000256" key="7">
    <source>
        <dbReference type="SAM" id="Phobius"/>
    </source>
</evidence>
<dbReference type="Proteomes" id="UP000319663">
    <property type="component" value="Unassembled WGS sequence"/>
</dbReference>
<dbReference type="InterPro" id="IPR049326">
    <property type="entry name" value="Rhodopsin_dom_fungi"/>
</dbReference>
<keyword evidence="10" id="KW-1185">Reference proteome</keyword>
<feature type="region of interest" description="Disordered" evidence="6">
    <location>
        <begin position="231"/>
        <end position="256"/>
    </location>
</feature>
<name>A0A507QNG6_MONPU</name>
<sequence>MIWRRSVIIFLRLIYIFLASTLVAIVIATLAECHPFTHYWQVVPDPGPQCRSGYANLIAMGACDAVSDLLLVAFPVPIILTARMSWKRKLLLAILFSFSLVLVAITCYRVPMIIFRNGSQQFRSLWASMEILAATAVSNAVVIGSFVKDRGVKKPKYKRAMGTASVSESLDHSSLARATLTYHQWGSDSDLAADLGIRLHPNLHFTDPVTPRPAPIAYPIRPFSARSGALKPNWNFTQPPSDDTGTSASVSSDMRIDPHEYIETNETSRQGSQDRAARCDRKVSILDVKETLDPSSSSSTDSPLSPTQSDPEPTSRGTRRSWRGSRAFLQDIGGLLGSGEYRLRTLRSPQPASSSLLETHNDERRSGSHSTQNSDFPTQDILPDTIGPVTHGVFEKSHGVGEP</sequence>
<feature type="transmembrane region" description="Helical" evidence="7">
    <location>
        <begin position="57"/>
        <end position="78"/>
    </location>
</feature>
<gene>
    <name evidence="9" type="ORF">MPDQ_002945</name>
</gene>
<keyword evidence="3 7" id="KW-1133">Transmembrane helix</keyword>
<feature type="compositionally biased region" description="Low complexity" evidence="6">
    <location>
        <begin position="293"/>
        <end position="316"/>
    </location>
</feature>
<organism evidence="9 10">
    <name type="scientific">Monascus purpureus</name>
    <name type="common">Red mold</name>
    <name type="synonym">Monascus anka</name>
    <dbReference type="NCBI Taxonomy" id="5098"/>
    <lineage>
        <taxon>Eukaryota</taxon>
        <taxon>Fungi</taxon>
        <taxon>Dikarya</taxon>
        <taxon>Ascomycota</taxon>
        <taxon>Pezizomycotina</taxon>
        <taxon>Eurotiomycetes</taxon>
        <taxon>Eurotiomycetidae</taxon>
        <taxon>Eurotiales</taxon>
        <taxon>Aspergillaceae</taxon>
        <taxon>Monascus</taxon>
    </lineage>
</organism>
<dbReference type="STRING" id="5098.A0A507QNG6"/>
<dbReference type="PANTHER" id="PTHR33048">
    <property type="entry name" value="PTH11-LIKE INTEGRAL MEMBRANE PROTEIN (AFU_ORTHOLOGUE AFUA_5G11245)"/>
    <property type="match status" value="1"/>
</dbReference>
<feature type="compositionally biased region" description="Polar residues" evidence="6">
    <location>
        <begin position="368"/>
        <end position="377"/>
    </location>
</feature>
<evidence type="ECO:0000259" key="8">
    <source>
        <dbReference type="Pfam" id="PF20684"/>
    </source>
</evidence>
<feature type="region of interest" description="Disordered" evidence="6">
    <location>
        <begin position="347"/>
        <end position="403"/>
    </location>
</feature>
<feature type="transmembrane region" description="Helical" evidence="7">
    <location>
        <begin position="90"/>
        <end position="114"/>
    </location>
</feature>
<feature type="domain" description="Rhodopsin" evidence="8">
    <location>
        <begin position="5"/>
        <end position="138"/>
    </location>
</feature>
<dbReference type="Pfam" id="PF20684">
    <property type="entry name" value="Fung_rhodopsin"/>
    <property type="match status" value="1"/>
</dbReference>
<feature type="compositionally biased region" description="Polar residues" evidence="6">
    <location>
        <begin position="347"/>
        <end position="358"/>
    </location>
</feature>
<evidence type="ECO:0000313" key="9">
    <source>
        <dbReference type="EMBL" id="TQB68654.1"/>
    </source>
</evidence>
<accession>A0A507QNG6</accession>
<dbReference type="InterPro" id="IPR052337">
    <property type="entry name" value="SAT4-like"/>
</dbReference>
<feature type="region of interest" description="Disordered" evidence="6">
    <location>
        <begin position="287"/>
        <end position="325"/>
    </location>
</feature>
<comment type="similarity">
    <text evidence="5">Belongs to the SAT4 family.</text>
</comment>
<comment type="caution">
    <text evidence="9">The sequence shown here is derived from an EMBL/GenBank/DDBJ whole genome shotgun (WGS) entry which is preliminary data.</text>
</comment>
<evidence type="ECO:0000256" key="2">
    <source>
        <dbReference type="ARBA" id="ARBA00022692"/>
    </source>
</evidence>
<feature type="compositionally biased region" description="Basic and acidic residues" evidence="6">
    <location>
        <begin position="393"/>
        <end position="403"/>
    </location>
</feature>
<evidence type="ECO:0000256" key="1">
    <source>
        <dbReference type="ARBA" id="ARBA00004141"/>
    </source>
</evidence>
<keyword evidence="2 7" id="KW-0812">Transmembrane</keyword>
<dbReference type="EMBL" id="VIFY01000199">
    <property type="protein sequence ID" value="TQB68654.1"/>
    <property type="molecule type" value="Genomic_DNA"/>
</dbReference>
<evidence type="ECO:0000256" key="5">
    <source>
        <dbReference type="ARBA" id="ARBA00038359"/>
    </source>
</evidence>
<feature type="transmembrane region" description="Helical" evidence="7">
    <location>
        <begin position="126"/>
        <end position="147"/>
    </location>
</feature>
<evidence type="ECO:0000256" key="4">
    <source>
        <dbReference type="ARBA" id="ARBA00023136"/>
    </source>
</evidence>
<dbReference type="PANTHER" id="PTHR33048:SF19">
    <property type="entry name" value="MEMBRANE PROTEIN PTH11-LIKE, PUTATIVE (AFU_ORTHOLOGUE AFUA_1G14080)-RELATED"/>
    <property type="match status" value="1"/>
</dbReference>
<dbReference type="AlphaFoldDB" id="A0A507QNG6"/>
<dbReference type="GO" id="GO:0016020">
    <property type="term" value="C:membrane"/>
    <property type="evidence" value="ECO:0007669"/>
    <property type="project" value="UniProtKB-SubCell"/>
</dbReference>
<keyword evidence="4 7" id="KW-0472">Membrane</keyword>
<reference evidence="9 10" key="1">
    <citation type="submission" date="2019-06" db="EMBL/GenBank/DDBJ databases">
        <title>Wine fermentation using esterase from Monascus purpureus.</title>
        <authorList>
            <person name="Geng C."/>
            <person name="Zhang Y."/>
        </authorList>
    </citation>
    <scope>NUCLEOTIDE SEQUENCE [LARGE SCALE GENOMIC DNA]</scope>
    <source>
        <strain evidence="9">HQ1</strain>
    </source>
</reference>
<evidence type="ECO:0000256" key="3">
    <source>
        <dbReference type="ARBA" id="ARBA00022989"/>
    </source>
</evidence>
<evidence type="ECO:0000313" key="10">
    <source>
        <dbReference type="Proteomes" id="UP000319663"/>
    </source>
</evidence>